<evidence type="ECO:0000313" key="3">
    <source>
        <dbReference type="Proteomes" id="UP001589647"/>
    </source>
</evidence>
<dbReference type="Pfam" id="PF13560">
    <property type="entry name" value="HTH_31"/>
    <property type="match status" value="1"/>
</dbReference>
<dbReference type="PANTHER" id="PTHR35010">
    <property type="entry name" value="BLL4672 PROTEIN-RELATED"/>
    <property type="match status" value="1"/>
</dbReference>
<dbReference type="InterPro" id="IPR001387">
    <property type="entry name" value="Cro/C1-type_HTH"/>
</dbReference>
<dbReference type="Pfam" id="PF17765">
    <property type="entry name" value="MLTR_LBD"/>
    <property type="match status" value="1"/>
</dbReference>
<dbReference type="RefSeq" id="WP_229824550.1">
    <property type="nucleotide sequence ID" value="NZ_BMRC01000015.1"/>
</dbReference>
<dbReference type="EMBL" id="JBHMEI010000039">
    <property type="protein sequence ID" value="MFB9206687.1"/>
    <property type="molecule type" value="Genomic_DNA"/>
</dbReference>
<dbReference type="SUPFAM" id="SSF47413">
    <property type="entry name" value="lambda repressor-like DNA-binding domains"/>
    <property type="match status" value="1"/>
</dbReference>
<dbReference type="SMART" id="SM00530">
    <property type="entry name" value="HTH_XRE"/>
    <property type="match status" value="1"/>
</dbReference>
<dbReference type="Gene3D" id="1.10.260.40">
    <property type="entry name" value="lambda repressor-like DNA-binding domains"/>
    <property type="match status" value="1"/>
</dbReference>
<dbReference type="InterPro" id="IPR041413">
    <property type="entry name" value="MLTR_LBD"/>
</dbReference>
<feature type="domain" description="HTH cro/C1-type" evidence="1">
    <location>
        <begin position="18"/>
        <end position="71"/>
    </location>
</feature>
<reference evidence="2 3" key="1">
    <citation type="submission" date="2024-09" db="EMBL/GenBank/DDBJ databases">
        <authorList>
            <person name="Sun Q."/>
            <person name="Mori K."/>
        </authorList>
    </citation>
    <scope>NUCLEOTIDE SEQUENCE [LARGE SCALE GENOMIC DNA]</scope>
    <source>
        <strain evidence="2 3">CCM 3426</strain>
    </source>
</reference>
<gene>
    <name evidence="2" type="ORF">ACFFV7_36215</name>
</gene>
<dbReference type="CDD" id="cd00093">
    <property type="entry name" value="HTH_XRE"/>
    <property type="match status" value="1"/>
</dbReference>
<protein>
    <submittedName>
        <fullName evidence="2">Helix-turn-helix transcriptional regulator</fullName>
    </submittedName>
</protein>
<accession>A0ABV5IQ63</accession>
<proteinExistence type="predicted"/>
<organism evidence="2 3">
    <name type="scientific">Nonomuraea spiralis</name>
    <dbReference type="NCBI Taxonomy" id="46182"/>
    <lineage>
        <taxon>Bacteria</taxon>
        <taxon>Bacillati</taxon>
        <taxon>Actinomycetota</taxon>
        <taxon>Actinomycetes</taxon>
        <taxon>Streptosporangiales</taxon>
        <taxon>Streptosporangiaceae</taxon>
        <taxon>Nonomuraea</taxon>
    </lineage>
</organism>
<dbReference type="InterPro" id="IPR010982">
    <property type="entry name" value="Lambda_DNA-bd_dom_sf"/>
</dbReference>
<sequence length="261" mass="29041">MSRRARVSPASAGLPAGVRRRTPGLRREEVAVLAGVSPGWYQWLEQGREINVSAQVLDAVARVLRLDEAERRHLYTLAGLNPPPPTGHPHAYCDGLQRLIEAWDPKPATMLDASWNHVAWNESARLALDMAQAERNCLVGFFHDPRFRCRERAWQDLAPTVVAAFRAAAAEQPRDHDIHDVVSTLGATSPEFARLWARQDVQAAGIWINEVDHPVVGTLTFESSQMRLPARPDLTMVLYNPLPSTDTADKIAWLRTTAAPL</sequence>
<keyword evidence="3" id="KW-1185">Reference proteome</keyword>
<dbReference type="Gene3D" id="3.30.450.180">
    <property type="match status" value="1"/>
</dbReference>
<comment type="caution">
    <text evidence="2">The sequence shown here is derived from an EMBL/GenBank/DDBJ whole genome shotgun (WGS) entry which is preliminary data.</text>
</comment>
<name>A0ABV5IQ63_9ACTN</name>
<dbReference type="PANTHER" id="PTHR35010:SF3">
    <property type="entry name" value="BLL4873 PROTEIN"/>
    <property type="match status" value="1"/>
</dbReference>
<dbReference type="Proteomes" id="UP001589647">
    <property type="component" value="Unassembled WGS sequence"/>
</dbReference>
<evidence type="ECO:0000259" key="1">
    <source>
        <dbReference type="SMART" id="SM00530"/>
    </source>
</evidence>
<evidence type="ECO:0000313" key="2">
    <source>
        <dbReference type="EMBL" id="MFB9206687.1"/>
    </source>
</evidence>